<protein>
    <recommendedName>
        <fullName evidence="3">Pentatricopeptide repeat-containing protein</fullName>
    </recommendedName>
</protein>
<sequence>MCRGGGVADGFTLASLLKACSRGQDMGLGMQLHAWAWKIGFESETATCNALITMYLKCGGGVHSAVNVFDGISEPNIMSWTAVIAGLV</sequence>
<organism evidence="1 2">
    <name type="scientific">Dichanthelium oligosanthes</name>
    <dbReference type="NCBI Taxonomy" id="888268"/>
    <lineage>
        <taxon>Eukaryota</taxon>
        <taxon>Viridiplantae</taxon>
        <taxon>Streptophyta</taxon>
        <taxon>Embryophyta</taxon>
        <taxon>Tracheophyta</taxon>
        <taxon>Spermatophyta</taxon>
        <taxon>Magnoliopsida</taxon>
        <taxon>Liliopsida</taxon>
        <taxon>Poales</taxon>
        <taxon>Poaceae</taxon>
        <taxon>PACMAD clade</taxon>
        <taxon>Panicoideae</taxon>
        <taxon>Panicodae</taxon>
        <taxon>Paniceae</taxon>
        <taxon>Dichantheliinae</taxon>
        <taxon>Dichanthelium</taxon>
    </lineage>
</organism>
<dbReference type="InterPro" id="IPR011990">
    <property type="entry name" value="TPR-like_helical_dom_sf"/>
</dbReference>
<dbReference type="Gene3D" id="1.25.40.10">
    <property type="entry name" value="Tetratricopeptide repeat domain"/>
    <property type="match status" value="1"/>
</dbReference>
<dbReference type="EMBL" id="LWDX02047526">
    <property type="protein sequence ID" value="OEL21617.1"/>
    <property type="molecule type" value="Genomic_DNA"/>
</dbReference>
<accession>A0A1E5V981</accession>
<dbReference type="STRING" id="888268.A0A1E5V981"/>
<gene>
    <name evidence="1" type="ORF">BAE44_0017359</name>
</gene>
<dbReference type="GO" id="GO:0009451">
    <property type="term" value="P:RNA modification"/>
    <property type="evidence" value="ECO:0007669"/>
    <property type="project" value="InterPro"/>
</dbReference>
<comment type="caution">
    <text evidence="1">The sequence shown here is derived from an EMBL/GenBank/DDBJ whole genome shotgun (WGS) entry which is preliminary data.</text>
</comment>
<evidence type="ECO:0008006" key="3">
    <source>
        <dbReference type="Google" id="ProtNLM"/>
    </source>
</evidence>
<evidence type="ECO:0000313" key="1">
    <source>
        <dbReference type="EMBL" id="OEL21617.1"/>
    </source>
</evidence>
<evidence type="ECO:0000313" key="2">
    <source>
        <dbReference type="Proteomes" id="UP000095767"/>
    </source>
</evidence>
<keyword evidence="2" id="KW-1185">Reference proteome</keyword>
<dbReference type="InterPro" id="IPR046960">
    <property type="entry name" value="PPR_At4g14850-like_plant"/>
</dbReference>
<dbReference type="AlphaFoldDB" id="A0A1E5V981"/>
<dbReference type="GO" id="GO:0003723">
    <property type="term" value="F:RNA binding"/>
    <property type="evidence" value="ECO:0007669"/>
    <property type="project" value="InterPro"/>
</dbReference>
<proteinExistence type="predicted"/>
<dbReference type="PANTHER" id="PTHR47926">
    <property type="entry name" value="PENTATRICOPEPTIDE REPEAT-CONTAINING PROTEIN"/>
    <property type="match status" value="1"/>
</dbReference>
<dbReference type="OrthoDB" id="185373at2759"/>
<reference evidence="1 2" key="1">
    <citation type="submission" date="2016-09" db="EMBL/GenBank/DDBJ databases">
        <title>The draft genome of Dichanthelium oligosanthes: A C3 panicoid grass species.</title>
        <authorList>
            <person name="Studer A.J."/>
            <person name="Schnable J.C."/>
            <person name="Brutnell T.P."/>
        </authorList>
    </citation>
    <scope>NUCLEOTIDE SEQUENCE [LARGE SCALE GENOMIC DNA]</scope>
    <source>
        <strain evidence="2">cv. Kellogg 1175</strain>
        <tissue evidence="1">Leaf</tissue>
    </source>
</reference>
<dbReference type="Proteomes" id="UP000095767">
    <property type="component" value="Unassembled WGS sequence"/>
</dbReference>
<name>A0A1E5V981_9POAL</name>